<reference evidence="1" key="2">
    <citation type="submission" date="2020-01" db="EMBL/GenBank/DDBJ databases">
        <authorList>
            <person name="Campanaro S."/>
        </authorList>
    </citation>
    <scope>NUCLEOTIDE SEQUENCE</scope>
    <source>
        <strain evidence="1">AS06rmzACSIP_7</strain>
    </source>
</reference>
<accession>A0A351U1D7</accession>
<gene>
    <name evidence="1" type="ORF">GXY80_10240</name>
</gene>
<evidence type="ECO:0000313" key="1">
    <source>
        <dbReference type="EMBL" id="NLW35844.1"/>
    </source>
</evidence>
<protein>
    <submittedName>
        <fullName evidence="1">Uncharacterized protein</fullName>
    </submittedName>
</protein>
<sequence>MENVRADEQEPRHSGSELLCIKTGCSVDINKATLFLKPSRCGAKHQEFKKGRYPEAVGPGAKTD</sequence>
<comment type="caution">
    <text evidence="1">The sequence shown here is derived from an EMBL/GenBank/DDBJ whole genome shotgun (WGS) entry which is preliminary data.</text>
</comment>
<evidence type="ECO:0000313" key="2">
    <source>
        <dbReference type="Proteomes" id="UP000777265"/>
    </source>
</evidence>
<dbReference type="Proteomes" id="UP000777265">
    <property type="component" value="Unassembled WGS sequence"/>
</dbReference>
<name>A0A351U1D7_9BACT</name>
<dbReference type="AlphaFoldDB" id="A0A351U1D7"/>
<organism evidence="1 2">
    <name type="scientific">Syntrophorhabdus aromaticivorans</name>
    <dbReference type="NCBI Taxonomy" id="328301"/>
    <lineage>
        <taxon>Bacteria</taxon>
        <taxon>Pseudomonadati</taxon>
        <taxon>Thermodesulfobacteriota</taxon>
        <taxon>Syntrophorhabdia</taxon>
        <taxon>Syntrophorhabdales</taxon>
        <taxon>Syntrophorhabdaceae</taxon>
        <taxon>Syntrophorhabdus</taxon>
    </lineage>
</organism>
<dbReference type="EMBL" id="JAAYEE010000178">
    <property type="protein sequence ID" value="NLW35844.1"/>
    <property type="molecule type" value="Genomic_DNA"/>
</dbReference>
<proteinExistence type="predicted"/>
<reference evidence="1" key="1">
    <citation type="journal article" date="2020" name="Biotechnol. Biofuels">
        <title>New insights from the biogas microbiome by comprehensive genome-resolved metagenomics of nearly 1600 species originating from multiple anaerobic digesters.</title>
        <authorList>
            <person name="Campanaro S."/>
            <person name="Treu L."/>
            <person name="Rodriguez-R L.M."/>
            <person name="Kovalovszki A."/>
            <person name="Ziels R.M."/>
            <person name="Maus I."/>
            <person name="Zhu X."/>
            <person name="Kougias P.G."/>
            <person name="Basile A."/>
            <person name="Luo G."/>
            <person name="Schluter A."/>
            <person name="Konstantinidis K.T."/>
            <person name="Angelidaki I."/>
        </authorList>
    </citation>
    <scope>NUCLEOTIDE SEQUENCE</scope>
    <source>
        <strain evidence="1">AS06rmzACSIP_7</strain>
    </source>
</reference>